<accession>A0A0X3VB44</accession>
<reference evidence="1 2" key="1">
    <citation type="submission" date="2015-10" db="EMBL/GenBank/DDBJ databases">
        <authorList>
            <person name="Gilbert D.G."/>
        </authorList>
    </citation>
    <scope>NUCLEOTIDE SEQUENCE [LARGE SCALE GENOMIC DNA]</scope>
    <source>
        <strain evidence="1 2">NRRL B-16712</strain>
    </source>
</reference>
<protein>
    <submittedName>
        <fullName evidence="1">Uncharacterized protein</fullName>
    </submittedName>
</protein>
<dbReference type="RefSeq" id="WP_067685009.1">
    <property type="nucleotide sequence ID" value="NZ_LLZH01000012.1"/>
</dbReference>
<evidence type="ECO:0000313" key="1">
    <source>
        <dbReference type="EMBL" id="KUL41647.1"/>
    </source>
</evidence>
<dbReference type="AlphaFoldDB" id="A0A0X3VB44"/>
<gene>
    <name evidence="1" type="ORF">ADL15_03295</name>
</gene>
<organism evidence="1 2">
    <name type="scientific">Actinoplanes awajinensis subsp. mycoplanecinus</name>
    <dbReference type="NCBI Taxonomy" id="135947"/>
    <lineage>
        <taxon>Bacteria</taxon>
        <taxon>Bacillati</taxon>
        <taxon>Actinomycetota</taxon>
        <taxon>Actinomycetes</taxon>
        <taxon>Micromonosporales</taxon>
        <taxon>Micromonosporaceae</taxon>
        <taxon>Actinoplanes</taxon>
    </lineage>
</organism>
<comment type="caution">
    <text evidence="1">The sequence shown here is derived from an EMBL/GenBank/DDBJ whole genome shotgun (WGS) entry which is preliminary data.</text>
</comment>
<dbReference type="OrthoDB" id="3289829at2"/>
<evidence type="ECO:0000313" key="2">
    <source>
        <dbReference type="Proteomes" id="UP000053244"/>
    </source>
</evidence>
<name>A0A0X3VB44_9ACTN</name>
<proteinExistence type="predicted"/>
<sequence>MISTQPELVERDCLPDQVVAAAAVVAATALGGDQLDDHLRAVAMDPAFDARLPAPVEGLASAALEALGSVADRWRRERSKDTDAAEAGRMIAALSQVLAHISVVDDLDAIWNDACDHGADGEVPEGTPPGIQHLASLLRIHGSVMGGGLAFALEVNEPFGSGAPSMP</sequence>
<dbReference type="EMBL" id="LLZH01000012">
    <property type="protein sequence ID" value="KUL41647.1"/>
    <property type="molecule type" value="Genomic_DNA"/>
</dbReference>
<dbReference type="Proteomes" id="UP000053244">
    <property type="component" value="Unassembled WGS sequence"/>
</dbReference>
<keyword evidence="2" id="KW-1185">Reference proteome</keyword>